<keyword evidence="2" id="KW-1185">Reference proteome</keyword>
<name>A0ACC2XQN1_9TREE</name>
<evidence type="ECO:0000313" key="2">
    <source>
        <dbReference type="Proteomes" id="UP001234202"/>
    </source>
</evidence>
<sequence>MDIVHLLLDLHVFILQSSSRPNTATSELAITPSYGTPISPSDVSLSASGAAAGTQPARSSALAQSVVGLGTHPQLIPAFTLPARQHWTQERLMELKIWLRGHYDTPLARQHENDDDGGGDGKKGDNGSFSPMGNHDDVAETTRLNIETLTAGLGRNDATIRFLFW</sequence>
<gene>
    <name evidence="1" type="ORF">QFC24_002698</name>
</gene>
<organism evidence="1 2">
    <name type="scientific">Naganishia onofrii</name>
    <dbReference type="NCBI Taxonomy" id="1851511"/>
    <lineage>
        <taxon>Eukaryota</taxon>
        <taxon>Fungi</taxon>
        <taxon>Dikarya</taxon>
        <taxon>Basidiomycota</taxon>
        <taxon>Agaricomycotina</taxon>
        <taxon>Tremellomycetes</taxon>
        <taxon>Filobasidiales</taxon>
        <taxon>Filobasidiaceae</taxon>
        <taxon>Naganishia</taxon>
    </lineage>
</organism>
<protein>
    <submittedName>
        <fullName evidence="1">Uncharacterized protein</fullName>
    </submittedName>
</protein>
<reference evidence="1" key="1">
    <citation type="submission" date="2023-04" db="EMBL/GenBank/DDBJ databases">
        <title>Draft Genome sequencing of Naganishia species isolated from polar environments using Oxford Nanopore Technology.</title>
        <authorList>
            <person name="Leo P."/>
            <person name="Venkateswaran K."/>
        </authorList>
    </citation>
    <scope>NUCLEOTIDE SEQUENCE</scope>
    <source>
        <strain evidence="1">DBVPG 5303</strain>
    </source>
</reference>
<dbReference type="Proteomes" id="UP001234202">
    <property type="component" value="Unassembled WGS sequence"/>
</dbReference>
<proteinExistence type="predicted"/>
<comment type="caution">
    <text evidence="1">The sequence shown here is derived from an EMBL/GenBank/DDBJ whole genome shotgun (WGS) entry which is preliminary data.</text>
</comment>
<accession>A0ACC2XQN1</accession>
<evidence type="ECO:0000313" key="1">
    <source>
        <dbReference type="EMBL" id="KAJ9125913.1"/>
    </source>
</evidence>
<dbReference type="EMBL" id="JASBWV010000007">
    <property type="protein sequence ID" value="KAJ9125913.1"/>
    <property type="molecule type" value="Genomic_DNA"/>
</dbReference>